<evidence type="ECO:0000313" key="1">
    <source>
        <dbReference type="EMBL" id="MFD2742178.1"/>
    </source>
</evidence>
<protein>
    <submittedName>
        <fullName evidence="1">DUF4230 domain-containing protein</fullName>
    </submittedName>
</protein>
<sequence length="187" mass="21216">MRKILITLLILVLLGFAGWIIWKRFSPADNVESRHQILVERIEAMGKLELVKYRLSDVVEHKNISAYLPDASVLLIVKADAVGCVDLAQISANDVEVIGDSVIIQLPRPEICYVRIDHDESRVYDTKMAFFREAQLVDAAYKAAETQIRKEVRQSDILEQTKSNALHVFRPLLEGLGFRKINLSFAP</sequence>
<evidence type="ECO:0000313" key="2">
    <source>
        <dbReference type="Proteomes" id="UP001597418"/>
    </source>
</evidence>
<dbReference type="InterPro" id="IPR025324">
    <property type="entry name" value="DUF4230"/>
</dbReference>
<dbReference type="Proteomes" id="UP001597418">
    <property type="component" value="Unassembled WGS sequence"/>
</dbReference>
<accession>A0ABW5U9Z6</accession>
<gene>
    <name evidence="1" type="ORF">ACFSQ6_02085</name>
</gene>
<reference evidence="2" key="1">
    <citation type="journal article" date="2019" name="Int. J. Syst. Evol. Microbiol.">
        <title>The Global Catalogue of Microorganisms (GCM) 10K type strain sequencing project: providing services to taxonomists for standard genome sequencing and annotation.</title>
        <authorList>
            <consortium name="The Broad Institute Genomics Platform"/>
            <consortium name="The Broad Institute Genome Sequencing Center for Infectious Disease"/>
            <person name="Wu L."/>
            <person name="Ma J."/>
        </authorList>
    </citation>
    <scope>NUCLEOTIDE SEQUENCE [LARGE SCALE GENOMIC DNA]</scope>
    <source>
        <strain evidence="2">KCTC 42247</strain>
    </source>
</reference>
<dbReference type="Pfam" id="PF14014">
    <property type="entry name" value="DUF4230"/>
    <property type="match status" value="1"/>
</dbReference>
<name>A0ABW5U9Z6_9SPHI</name>
<dbReference type="RefSeq" id="WP_066753679.1">
    <property type="nucleotide sequence ID" value="NZ_JBHUMB010000005.1"/>
</dbReference>
<proteinExistence type="predicted"/>
<comment type="caution">
    <text evidence="1">The sequence shown here is derived from an EMBL/GenBank/DDBJ whole genome shotgun (WGS) entry which is preliminary data.</text>
</comment>
<dbReference type="EMBL" id="JBHUMB010000005">
    <property type="protein sequence ID" value="MFD2742178.1"/>
    <property type="molecule type" value="Genomic_DNA"/>
</dbReference>
<keyword evidence="2" id="KW-1185">Reference proteome</keyword>
<organism evidence="1 2">
    <name type="scientific">Sphingobacterium populi</name>
    <dbReference type="NCBI Taxonomy" id="1812824"/>
    <lineage>
        <taxon>Bacteria</taxon>
        <taxon>Pseudomonadati</taxon>
        <taxon>Bacteroidota</taxon>
        <taxon>Sphingobacteriia</taxon>
        <taxon>Sphingobacteriales</taxon>
        <taxon>Sphingobacteriaceae</taxon>
        <taxon>Sphingobacterium</taxon>
    </lineage>
</organism>